<dbReference type="InterPro" id="IPR051125">
    <property type="entry name" value="ABC-4/HrtB_transporter"/>
</dbReference>
<keyword evidence="5 6" id="KW-0472">Membrane</keyword>
<evidence type="ECO:0000259" key="8">
    <source>
        <dbReference type="Pfam" id="PF12704"/>
    </source>
</evidence>
<evidence type="ECO:0000256" key="4">
    <source>
        <dbReference type="ARBA" id="ARBA00022989"/>
    </source>
</evidence>
<dbReference type="RefSeq" id="WP_201685816.1">
    <property type="nucleotide sequence ID" value="NZ_JAEQNA010000009.1"/>
</dbReference>
<protein>
    <submittedName>
        <fullName evidence="9">ABC transporter permease</fullName>
    </submittedName>
</protein>
<evidence type="ECO:0000313" key="10">
    <source>
        <dbReference type="Proteomes" id="UP000613011"/>
    </source>
</evidence>
<dbReference type="PANTHER" id="PTHR43738:SF2">
    <property type="entry name" value="ABC TRANSPORTER PERMEASE"/>
    <property type="match status" value="1"/>
</dbReference>
<dbReference type="Pfam" id="PF02687">
    <property type="entry name" value="FtsX"/>
    <property type="match status" value="1"/>
</dbReference>
<dbReference type="EMBL" id="JAEQNA010000009">
    <property type="protein sequence ID" value="MBL0422677.1"/>
    <property type="molecule type" value="Genomic_DNA"/>
</dbReference>
<gene>
    <name evidence="9" type="ORF">JI739_20250</name>
</gene>
<evidence type="ECO:0000256" key="5">
    <source>
        <dbReference type="ARBA" id="ARBA00023136"/>
    </source>
</evidence>
<evidence type="ECO:0000256" key="2">
    <source>
        <dbReference type="ARBA" id="ARBA00022475"/>
    </source>
</evidence>
<comment type="subcellular location">
    <subcellularLocation>
        <location evidence="1">Cell membrane</location>
        <topology evidence="1">Multi-pass membrane protein</topology>
    </subcellularLocation>
</comment>
<sequence>MNVLSLSWRLLRARPLAALLNLLLLTLGLASVAFVIVVGAQVERSFTRDLAGIDLVVGAKGSPLQLILAGVFQIDVPPGNVPLSEVQALQAHPMVAQLVPLSMGDSFRGLRIVGTTPAYLELFGLEPARGEPNWRPMQALLGAEAAEATGLVPGQRFVGQHGLGGGGHAHGDTPYTVAAVLARCGCVADRLVLTSLESVWQVHEDSTAVDEEDRRALQAEREVTMALVRYRTPLAAVTLPRLVNASTSMQAAAPAIEVTRLLRLLGVGAEVLRGVGAVLLASAALSVFIALWHAVRERRADLAMLRLLGAGPARVAALVVCEAFWLAAIACALGLAVAHAGVALIGSQLAARQSLPLSGAVWLPQEGWVLLLAFAVALLAAAVPAISAYRLDVARLLERD</sequence>
<dbReference type="GO" id="GO:0005886">
    <property type="term" value="C:plasma membrane"/>
    <property type="evidence" value="ECO:0007669"/>
    <property type="project" value="UniProtKB-SubCell"/>
</dbReference>
<organism evidence="9 10">
    <name type="scientific">Ramlibacter aurantiacus</name>
    <dbReference type="NCBI Taxonomy" id="2801330"/>
    <lineage>
        <taxon>Bacteria</taxon>
        <taxon>Pseudomonadati</taxon>
        <taxon>Pseudomonadota</taxon>
        <taxon>Betaproteobacteria</taxon>
        <taxon>Burkholderiales</taxon>
        <taxon>Comamonadaceae</taxon>
        <taxon>Ramlibacter</taxon>
    </lineage>
</organism>
<evidence type="ECO:0000313" key="9">
    <source>
        <dbReference type="EMBL" id="MBL0422677.1"/>
    </source>
</evidence>
<feature type="domain" description="MacB-like periplasmic core" evidence="8">
    <location>
        <begin position="19"/>
        <end position="204"/>
    </location>
</feature>
<dbReference type="InterPro" id="IPR025857">
    <property type="entry name" value="MacB_PCD"/>
</dbReference>
<feature type="transmembrane region" description="Helical" evidence="6">
    <location>
        <begin position="271"/>
        <end position="295"/>
    </location>
</feature>
<keyword evidence="10" id="KW-1185">Reference proteome</keyword>
<feature type="domain" description="ABC3 transporter permease C-terminal" evidence="7">
    <location>
        <begin position="275"/>
        <end position="390"/>
    </location>
</feature>
<feature type="transmembrane region" description="Helical" evidence="6">
    <location>
        <begin position="315"/>
        <end position="347"/>
    </location>
</feature>
<keyword evidence="2" id="KW-1003">Cell membrane</keyword>
<evidence type="ECO:0000256" key="3">
    <source>
        <dbReference type="ARBA" id="ARBA00022692"/>
    </source>
</evidence>
<keyword evidence="4 6" id="KW-1133">Transmembrane helix</keyword>
<evidence type="ECO:0000256" key="1">
    <source>
        <dbReference type="ARBA" id="ARBA00004651"/>
    </source>
</evidence>
<feature type="transmembrane region" description="Helical" evidence="6">
    <location>
        <begin position="367"/>
        <end position="389"/>
    </location>
</feature>
<dbReference type="PANTHER" id="PTHR43738">
    <property type="entry name" value="ABC TRANSPORTER, MEMBRANE PROTEIN"/>
    <property type="match status" value="1"/>
</dbReference>
<accession>A0A937D6V0</accession>
<dbReference type="InterPro" id="IPR003838">
    <property type="entry name" value="ABC3_permease_C"/>
</dbReference>
<reference evidence="9" key="1">
    <citation type="submission" date="2021-01" db="EMBL/GenBank/DDBJ databases">
        <title>Ramlibacter sp. strain AW1 16S ribosomal RNA gene Genome sequencing and assembly.</title>
        <authorList>
            <person name="Kang M."/>
        </authorList>
    </citation>
    <scope>NUCLEOTIDE SEQUENCE</scope>
    <source>
        <strain evidence="9">AW1</strain>
    </source>
</reference>
<evidence type="ECO:0000256" key="6">
    <source>
        <dbReference type="SAM" id="Phobius"/>
    </source>
</evidence>
<dbReference type="Proteomes" id="UP000613011">
    <property type="component" value="Unassembled WGS sequence"/>
</dbReference>
<name>A0A937D6V0_9BURK</name>
<dbReference type="Pfam" id="PF12704">
    <property type="entry name" value="MacB_PCD"/>
    <property type="match status" value="1"/>
</dbReference>
<keyword evidence="3 6" id="KW-0812">Transmembrane</keyword>
<evidence type="ECO:0000259" key="7">
    <source>
        <dbReference type="Pfam" id="PF02687"/>
    </source>
</evidence>
<dbReference type="AlphaFoldDB" id="A0A937D6V0"/>
<proteinExistence type="predicted"/>
<comment type="caution">
    <text evidence="9">The sequence shown here is derived from an EMBL/GenBank/DDBJ whole genome shotgun (WGS) entry which is preliminary data.</text>
</comment>